<gene>
    <name evidence="4" type="primary">rimI3</name>
    <name evidence="4" type="ORF">HSR121_2109</name>
</gene>
<keyword evidence="1 4" id="KW-0808">Transferase</keyword>
<organism evidence="4 5">
    <name type="scientific">Halapricum desulfuricans</name>
    <dbReference type="NCBI Taxonomy" id="2841257"/>
    <lineage>
        <taxon>Archaea</taxon>
        <taxon>Methanobacteriati</taxon>
        <taxon>Methanobacteriota</taxon>
        <taxon>Stenosarchaea group</taxon>
        <taxon>Halobacteria</taxon>
        <taxon>Halobacteriales</taxon>
        <taxon>Haloarculaceae</taxon>
        <taxon>Halapricum</taxon>
    </lineage>
</organism>
<accession>A0A897MWE7</accession>
<dbReference type="PANTHER" id="PTHR43420:SF12">
    <property type="entry name" value="N-ACETYLTRANSFERASE DOMAIN-CONTAINING PROTEIN"/>
    <property type="match status" value="1"/>
</dbReference>
<evidence type="ECO:0000313" key="4">
    <source>
        <dbReference type="EMBL" id="QSG06440.1"/>
    </source>
</evidence>
<dbReference type="PROSITE" id="PS51186">
    <property type="entry name" value="GNAT"/>
    <property type="match status" value="1"/>
</dbReference>
<dbReference type="InterPro" id="IPR016181">
    <property type="entry name" value="Acyl_CoA_acyltransferase"/>
</dbReference>
<dbReference type="SUPFAM" id="SSF55729">
    <property type="entry name" value="Acyl-CoA N-acyltransferases (Nat)"/>
    <property type="match status" value="1"/>
</dbReference>
<evidence type="ECO:0000256" key="2">
    <source>
        <dbReference type="ARBA" id="ARBA00023315"/>
    </source>
</evidence>
<dbReference type="AlphaFoldDB" id="A0A897MWE7"/>
<dbReference type="Pfam" id="PF00583">
    <property type="entry name" value="Acetyltransf_1"/>
    <property type="match status" value="1"/>
</dbReference>
<reference evidence="4" key="1">
    <citation type="submission" date="2020-11" db="EMBL/GenBank/DDBJ databases">
        <title>Carbohydrate-dependent, anaerobic sulfur respiration: A novel catabolism in halophilic archaea.</title>
        <authorList>
            <person name="Sorokin D.Y."/>
            <person name="Messina E."/>
            <person name="Smedile F."/>
            <person name="La Cono V."/>
            <person name="Hallsworth J.E."/>
            <person name="Yakimov M.M."/>
        </authorList>
    </citation>
    <scope>NUCLEOTIDE SEQUENCE</scope>
    <source>
        <strain evidence="4">HSR12-1</strain>
    </source>
</reference>
<evidence type="ECO:0000259" key="3">
    <source>
        <dbReference type="PROSITE" id="PS51186"/>
    </source>
</evidence>
<keyword evidence="2" id="KW-0012">Acyltransferase</keyword>
<dbReference type="RefSeq" id="WP_229112895.1">
    <property type="nucleotide sequence ID" value="NZ_CP064787.1"/>
</dbReference>
<dbReference type="Proteomes" id="UP000663525">
    <property type="component" value="Chromosome"/>
</dbReference>
<dbReference type="PANTHER" id="PTHR43420">
    <property type="entry name" value="ACETYLTRANSFERASE"/>
    <property type="match status" value="1"/>
</dbReference>
<dbReference type="InterPro" id="IPR000182">
    <property type="entry name" value="GNAT_dom"/>
</dbReference>
<evidence type="ECO:0000313" key="5">
    <source>
        <dbReference type="Proteomes" id="UP000663525"/>
    </source>
</evidence>
<dbReference type="GeneID" id="68855675"/>
<dbReference type="EMBL" id="CP064787">
    <property type="protein sequence ID" value="QSG06440.1"/>
    <property type="molecule type" value="Genomic_DNA"/>
</dbReference>
<dbReference type="GO" id="GO:0016747">
    <property type="term" value="F:acyltransferase activity, transferring groups other than amino-acyl groups"/>
    <property type="evidence" value="ECO:0007669"/>
    <property type="project" value="InterPro"/>
</dbReference>
<sequence length="170" mass="18628">MTTTAPTDTASPTVRQAVRADLLAVFRIEQASFPQPWPYSAFEQFLSSPAFLVAEVDGPDEPGQSGIVGYIVADTVPNHGRPLGHVKDLAVHPDRRGEGVGTLLLGRALAVLDNLDVSSVKLEVRAGNERARSLYERFGFRHLRTVPNYYDDGENALVLVRRGPPEHTVR</sequence>
<proteinExistence type="predicted"/>
<feature type="domain" description="N-acetyltransferase" evidence="3">
    <location>
        <begin position="12"/>
        <end position="164"/>
    </location>
</feature>
<evidence type="ECO:0000256" key="1">
    <source>
        <dbReference type="ARBA" id="ARBA00022679"/>
    </source>
</evidence>
<dbReference type="CDD" id="cd04301">
    <property type="entry name" value="NAT_SF"/>
    <property type="match status" value="1"/>
</dbReference>
<protein>
    <submittedName>
        <fullName evidence="4">Acetyltransferase (GNAT) family</fullName>
    </submittedName>
</protein>
<dbReference type="InterPro" id="IPR050680">
    <property type="entry name" value="YpeA/RimI_acetyltransf"/>
</dbReference>
<dbReference type="Gene3D" id="3.40.630.30">
    <property type="match status" value="1"/>
</dbReference>
<name>A0A897MWE7_9EURY</name>